<evidence type="ECO:0000313" key="16">
    <source>
        <dbReference type="Proteomes" id="UP000824469"/>
    </source>
</evidence>
<evidence type="ECO:0000256" key="1">
    <source>
        <dbReference type="ARBA" id="ARBA00004370"/>
    </source>
</evidence>
<dbReference type="Proteomes" id="UP000824469">
    <property type="component" value="Unassembled WGS sequence"/>
</dbReference>
<evidence type="ECO:0000256" key="13">
    <source>
        <dbReference type="PIRSR" id="PIRSR602401-1"/>
    </source>
</evidence>
<evidence type="ECO:0000256" key="14">
    <source>
        <dbReference type="RuleBase" id="RU000461"/>
    </source>
</evidence>
<dbReference type="GO" id="GO:0016020">
    <property type="term" value="C:membrane"/>
    <property type="evidence" value="ECO:0007669"/>
    <property type="project" value="UniProtKB-SubCell"/>
</dbReference>
<evidence type="ECO:0000256" key="5">
    <source>
        <dbReference type="ARBA" id="ARBA00022692"/>
    </source>
</evidence>
<dbReference type="GO" id="GO:0020037">
    <property type="term" value="F:heme binding"/>
    <property type="evidence" value="ECO:0007669"/>
    <property type="project" value="InterPro"/>
</dbReference>
<protein>
    <recommendedName>
        <fullName evidence="17">Cytochrome P450</fullName>
    </recommendedName>
</protein>
<proteinExistence type="inferred from homology"/>
<dbReference type="SUPFAM" id="SSF48264">
    <property type="entry name" value="Cytochrome P450"/>
    <property type="match status" value="2"/>
</dbReference>
<dbReference type="InterPro" id="IPR050665">
    <property type="entry name" value="Cytochrome_P450_Monooxygen"/>
</dbReference>
<evidence type="ECO:0000256" key="9">
    <source>
        <dbReference type="ARBA" id="ARBA00023004"/>
    </source>
</evidence>
<dbReference type="GO" id="GO:0005506">
    <property type="term" value="F:iron ion binding"/>
    <property type="evidence" value="ECO:0007669"/>
    <property type="project" value="InterPro"/>
</dbReference>
<keyword evidence="11" id="KW-0876">Taxol biosynthesis</keyword>
<evidence type="ECO:0000256" key="7">
    <source>
        <dbReference type="ARBA" id="ARBA00022989"/>
    </source>
</evidence>
<evidence type="ECO:0000256" key="11">
    <source>
        <dbReference type="ARBA" id="ARBA00023059"/>
    </source>
</evidence>
<dbReference type="PRINTS" id="PR00463">
    <property type="entry name" value="EP450I"/>
</dbReference>
<feature type="binding site" description="axial binding residue" evidence="13">
    <location>
        <position position="254"/>
    </location>
    <ligand>
        <name>heme</name>
        <dbReference type="ChEBI" id="CHEBI:30413"/>
    </ligand>
    <ligandPart>
        <name>Fe</name>
        <dbReference type="ChEBI" id="CHEBI:18248"/>
    </ligandPart>
</feature>
<evidence type="ECO:0000256" key="10">
    <source>
        <dbReference type="ARBA" id="ARBA00023033"/>
    </source>
</evidence>
<dbReference type="GO" id="GO:0042617">
    <property type="term" value="P:paclitaxel biosynthetic process"/>
    <property type="evidence" value="ECO:0007669"/>
    <property type="project" value="UniProtKB-KW"/>
</dbReference>
<sequence length="300" mass="34037">MESAVWVLAAACTGLLLLLLKVATAIWWKPLQVKKYFESQGIRGPPYRVFNGNTPDITRMINEEKCKPMPFSHDILPRVFPHYHQWSKAYGQDFIFWFGPQARLFVPHPELIKEILSTKFGNYTKIRSNPLASQLISQGLVGLTGEKWAQHRRIINPAFHMDLLKVGMILNETLRLYPPSVFLQRQTYKPMKLGRLSIPAGIQLMLPILAIHHDPTLWGHDANDFNPGRFSEGVSRASRHPMAFMPFGLGPTMCVGQNFALLEAKVALAMILQRFSFVTSPSYTHAPMLLLTLRPQHGAQ</sequence>
<evidence type="ECO:0000256" key="8">
    <source>
        <dbReference type="ARBA" id="ARBA00023002"/>
    </source>
</evidence>
<keyword evidence="6 13" id="KW-0479">Metal-binding</keyword>
<keyword evidence="9 13" id="KW-0408">Iron</keyword>
<keyword evidence="12" id="KW-0472">Membrane</keyword>
<evidence type="ECO:0000256" key="4">
    <source>
        <dbReference type="ARBA" id="ARBA00022617"/>
    </source>
</evidence>
<comment type="pathway">
    <text evidence="2">Alkaloid biosynthesis; taxol biosynthesis.</text>
</comment>
<keyword evidence="7" id="KW-1133">Transmembrane helix</keyword>
<dbReference type="GO" id="GO:0016705">
    <property type="term" value="F:oxidoreductase activity, acting on paired donors, with incorporation or reduction of molecular oxygen"/>
    <property type="evidence" value="ECO:0007669"/>
    <property type="project" value="InterPro"/>
</dbReference>
<dbReference type="InterPro" id="IPR036396">
    <property type="entry name" value="Cyt_P450_sf"/>
</dbReference>
<keyword evidence="16" id="KW-1185">Reference proteome</keyword>
<evidence type="ECO:0000256" key="3">
    <source>
        <dbReference type="ARBA" id="ARBA00010617"/>
    </source>
</evidence>
<keyword evidence="4 13" id="KW-0349">Heme</keyword>
<dbReference type="PANTHER" id="PTHR24282:SF211">
    <property type="entry name" value="CYTOCHROME P450-RELATED"/>
    <property type="match status" value="1"/>
</dbReference>
<evidence type="ECO:0000313" key="15">
    <source>
        <dbReference type="EMBL" id="KAH9295082.1"/>
    </source>
</evidence>
<dbReference type="InterPro" id="IPR002401">
    <property type="entry name" value="Cyt_P450_E_grp-I"/>
</dbReference>
<evidence type="ECO:0000256" key="6">
    <source>
        <dbReference type="ARBA" id="ARBA00022723"/>
    </source>
</evidence>
<dbReference type="PRINTS" id="PR00385">
    <property type="entry name" value="P450"/>
</dbReference>
<dbReference type="Pfam" id="PF00067">
    <property type="entry name" value="p450"/>
    <property type="match status" value="2"/>
</dbReference>
<comment type="similarity">
    <text evidence="3 14">Belongs to the cytochrome P450 family.</text>
</comment>
<accession>A0AA38C6S9</accession>
<evidence type="ECO:0000256" key="12">
    <source>
        <dbReference type="ARBA" id="ARBA00023136"/>
    </source>
</evidence>
<dbReference type="GO" id="GO:0004497">
    <property type="term" value="F:monooxygenase activity"/>
    <property type="evidence" value="ECO:0007669"/>
    <property type="project" value="UniProtKB-KW"/>
</dbReference>
<keyword evidence="10 14" id="KW-0503">Monooxygenase</keyword>
<dbReference type="Gene3D" id="1.10.630.10">
    <property type="entry name" value="Cytochrome P450"/>
    <property type="match status" value="2"/>
</dbReference>
<organism evidence="15 16">
    <name type="scientific">Taxus chinensis</name>
    <name type="common">Chinese yew</name>
    <name type="synonym">Taxus wallichiana var. chinensis</name>
    <dbReference type="NCBI Taxonomy" id="29808"/>
    <lineage>
        <taxon>Eukaryota</taxon>
        <taxon>Viridiplantae</taxon>
        <taxon>Streptophyta</taxon>
        <taxon>Embryophyta</taxon>
        <taxon>Tracheophyta</taxon>
        <taxon>Spermatophyta</taxon>
        <taxon>Pinopsida</taxon>
        <taxon>Pinidae</taxon>
        <taxon>Conifers II</taxon>
        <taxon>Cupressales</taxon>
        <taxon>Taxaceae</taxon>
        <taxon>Taxus</taxon>
    </lineage>
</organism>
<name>A0AA38C6S9_TAXCH</name>
<comment type="cofactor">
    <cofactor evidence="13">
        <name>heme</name>
        <dbReference type="ChEBI" id="CHEBI:30413"/>
    </cofactor>
</comment>
<dbReference type="InterPro" id="IPR017972">
    <property type="entry name" value="Cyt_P450_CS"/>
</dbReference>
<dbReference type="EMBL" id="JAHRHJ020000011">
    <property type="protein sequence ID" value="KAH9295082.1"/>
    <property type="molecule type" value="Genomic_DNA"/>
</dbReference>
<dbReference type="AlphaFoldDB" id="A0AA38C6S9"/>
<gene>
    <name evidence="15" type="ORF">KI387_038670</name>
</gene>
<comment type="caution">
    <text evidence="15">The sequence shown here is derived from an EMBL/GenBank/DDBJ whole genome shotgun (WGS) entry which is preliminary data.</text>
</comment>
<feature type="non-terminal residue" evidence="15">
    <location>
        <position position="1"/>
    </location>
</feature>
<dbReference type="OMA" id="ESTEYFY"/>
<dbReference type="PANTHER" id="PTHR24282">
    <property type="entry name" value="CYTOCHROME P450 FAMILY MEMBER"/>
    <property type="match status" value="1"/>
</dbReference>
<keyword evidence="5" id="KW-0812">Transmembrane</keyword>
<evidence type="ECO:0000256" key="2">
    <source>
        <dbReference type="ARBA" id="ARBA00005122"/>
    </source>
</evidence>
<dbReference type="PROSITE" id="PS00086">
    <property type="entry name" value="CYTOCHROME_P450"/>
    <property type="match status" value="1"/>
</dbReference>
<keyword evidence="8 14" id="KW-0560">Oxidoreductase</keyword>
<reference evidence="15 16" key="1">
    <citation type="journal article" date="2021" name="Nat. Plants">
        <title>The Taxus genome provides insights into paclitaxel biosynthesis.</title>
        <authorList>
            <person name="Xiong X."/>
            <person name="Gou J."/>
            <person name="Liao Q."/>
            <person name="Li Y."/>
            <person name="Zhou Q."/>
            <person name="Bi G."/>
            <person name="Li C."/>
            <person name="Du R."/>
            <person name="Wang X."/>
            <person name="Sun T."/>
            <person name="Guo L."/>
            <person name="Liang H."/>
            <person name="Lu P."/>
            <person name="Wu Y."/>
            <person name="Zhang Z."/>
            <person name="Ro D.K."/>
            <person name="Shang Y."/>
            <person name="Huang S."/>
            <person name="Yan J."/>
        </authorList>
    </citation>
    <scope>NUCLEOTIDE SEQUENCE [LARGE SCALE GENOMIC DNA]</scope>
    <source>
        <strain evidence="15">Ta-2019</strain>
    </source>
</reference>
<dbReference type="InterPro" id="IPR001128">
    <property type="entry name" value="Cyt_P450"/>
</dbReference>
<comment type="subcellular location">
    <subcellularLocation>
        <location evidence="1">Membrane</location>
    </subcellularLocation>
</comment>
<evidence type="ECO:0008006" key="17">
    <source>
        <dbReference type="Google" id="ProtNLM"/>
    </source>
</evidence>